<evidence type="ECO:0000313" key="3">
    <source>
        <dbReference type="Proteomes" id="UP000822688"/>
    </source>
</evidence>
<gene>
    <name evidence="2" type="ORF">KC19_3G221300</name>
</gene>
<keyword evidence="1" id="KW-1133">Transmembrane helix</keyword>
<reference evidence="2" key="1">
    <citation type="submission" date="2020-06" db="EMBL/GenBank/DDBJ databases">
        <title>WGS assembly of Ceratodon purpureus strain R40.</title>
        <authorList>
            <person name="Carey S.B."/>
            <person name="Jenkins J."/>
            <person name="Shu S."/>
            <person name="Lovell J.T."/>
            <person name="Sreedasyam A."/>
            <person name="Maumus F."/>
            <person name="Tiley G.P."/>
            <person name="Fernandez-Pozo N."/>
            <person name="Barry K."/>
            <person name="Chen C."/>
            <person name="Wang M."/>
            <person name="Lipzen A."/>
            <person name="Daum C."/>
            <person name="Saski C.A."/>
            <person name="Payton A.C."/>
            <person name="Mcbreen J.C."/>
            <person name="Conrad R.E."/>
            <person name="Kollar L.M."/>
            <person name="Olsson S."/>
            <person name="Huttunen S."/>
            <person name="Landis J.B."/>
            <person name="Wickett N.J."/>
            <person name="Johnson M.G."/>
            <person name="Rensing S.A."/>
            <person name="Grimwood J."/>
            <person name="Schmutz J."/>
            <person name="Mcdaniel S.F."/>
        </authorList>
    </citation>
    <scope>NUCLEOTIDE SEQUENCE</scope>
    <source>
        <strain evidence="2">R40</strain>
    </source>
</reference>
<dbReference type="Proteomes" id="UP000822688">
    <property type="component" value="Chromosome 3"/>
</dbReference>
<protein>
    <submittedName>
        <fullName evidence="2">Uncharacterized protein</fullName>
    </submittedName>
</protein>
<keyword evidence="1" id="KW-0472">Membrane</keyword>
<feature type="transmembrane region" description="Helical" evidence="1">
    <location>
        <begin position="127"/>
        <end position="150"/>
    </location>
</feature>
<dbReference type="EMBL" id="CM026423">
    <property type="protein sequence ID" value="KAG0584599.1"/>
    <property type="molecule type" value="Genomic_DNA"/>
</dbReference>
<comment type="caution">
    <text evidence="2">The sequence shown here is derived from an EMBL/GenBank/DDBJ whole genome shotgun (WGS) entry which is preliminary data.</text>
</comment>
<name>A0A8T0INN1_CERPU</name>
<keyword evidence="1" id="KW-0812">Transmembrane</keyword>
<evidence type="ECO:0000313" key="2">
    <source>
        <dbReference type="EMBL" id="KAG0584599.1"/>
    </source>
</evidence>
<dbReference type="AlphaFoldDB" id="A0A8T0INN1"/>
<keyword evidence="3" id="KW-1185">Reference proteome</keyword>
<evidence type="ECO:0000256" key="1">
    <source>
        <dbReference type="SAM" id="Phobius"/>
    </source>
</evidence>
<sequence>MATSAREGGLGGRVSVRHRSRGQELRLCVLRGFRFQGLANGSADSDRNVGFFFFFWCVSATDPTFARFCSCESAGPDGACVLHGRCRSRPPPSPALLWCRWTAKLKSGTLGGRGALAWRFVTASHGLVPFSSATVVAALLILAVLLCLFLPKDSLQHQISCQRRFDVSMRFEECVKHGLWLSYHS</sequence>
<accession>A0A8T0INN1</accession>
<proteinExistence type="predicted"/>
<organism evidence="2 3">
    <name type="scientific">Ceratodon purpureus</name>
    <name type="common">Fire moss</name>
    <name type="synonym">Dicranum purpureum</name>
    <dbReference type="NCBI Taxonomy" id="3225"/>
    <lineage>
        <taxon>Eukaryota</taxon>
        <taxon>Viridiplantae</taxon>
        <taxon>Streptophyta</taxon>
        <taxon>Embryophyta</taxon>
        <taxon>Bryophyta</taxon>
        <taxon>Bryophytina</taxon>
        <taxon>Bryopsida</taxon>
        <taxon>Dicranidae</taxon>
        <taxon>Pseudoditrichales</taxon>
        <taxon>Ditrichaceae</taxon>
        <taxon>Ceratodon</taxon>
    </lineage>
</organism>